<keyword evidence="12" id="KW-0325">Glycoprotein</keyword>
<dbReference type="SMART" id="SM00192">
    <property type="entry name" value="LDLa"/>
    <property type="match status" value="2"/>
</dbReference>
<dbReference type="Gene3D" id="2.40.10.10">
    <property type="entry name" value="Trypsin-like serine proteases"/>
    <property type="match status" value="1"/>
</dbReference>
<keyword evidence="11 15" id="KW-1015">Disulfide bond</keyword>
<dbReference type="PROSITE" id="PS01209">
    <property type="entry name" value="LDLRA_1"/>
    <property type="match status" value="1"/>
</dbReference>
<dbReference type="FunFam" id="2.40.10.10:FF:000003">
    <property type="entry name" value="Transmembrane serine protease 3"/>
    <property type="match status" value="1"/>
</dbReference>
<dbReference type="InterPro" id="IPR000001">
    <property type="entry name" value="Kringle"/>
</dbReference>
<dbReference type="InterPro" id="IPR038178">
    <property type="entry name" value="Kringle_sf"/>
</dbReference>
<feature type="disulfide bond" evidence="15">
    <location>
        <begin position="579"/>
        <end position="594"/>
    </location>
</feature>
<evidence type="ECO:0000259" key="22">
    <source>
        <dbReference type="PROSITE" id="PS50948"/>
    </source>
</evidence>
<feature type="signal peptide" evidence="18">
    <location>
        <begin position="1"/>
        <end position="22"/>
    </location>
</feature>
<dbReference type="PROSITE" id="PS50240">
    <property type="entry name" value="TRYPSIN_DOM"/>
    <property type="match status" value="1"/>
</dbReference>
<dbReference type="PROSITE" id="PS50948">
    <property type="entry name" value="PAN"/>
    <property type="match status" value="1"/>
</dbReference>
<evidence type="ECO:0000259" key="20">
    <source>
        <dbReference type="PROSITE" id="PS50240"/>
    </source>
</evidence>
<evidence type="ECO:0000259" key="21">
    <source>
        <dbReference type="PROSITE" id="PS50287"/>
    </source>
</evidence>
<dbReference type="InterPro" id="IPR036055">
    <property type="entry name" value="LDL_receptor-like_sf"/>
</dbReference>
<dbReference type="PROSITE" id="PS00135">
    <property type="entry name" value="TRYPSIN_SER"/>
    <property type="match status" value="1"/>
</dbReference>
<dbReference type="SUPFAM" id="SSF57424">
    <property type="entry name" value="LDL receptor-like module"/>
    <property type="match status" value="2"/>
</dbReference>
<dbReference type="InterPro" id="IPR033116">
    <property type="entry name" value="TRYPSIN_SER"/>
</dbReference>
<keyword evidence="9 17" id="KW-0378">Hydrolase</keyword>
<dbReference type="GO" id="GO:0005576">
    <property type="term" value="C:extracellular region"/>
    <property type="evidence" value="ECO:0007669"/>
    <property type="project" value="UniProtKB-SubCell"/>
</dbReference>
<dbReference type="InterPro" id="IPR001314">
    <property type="entry name" value="Peptidase_S1A"/>
</dbReference>
<dbReference type="GO" id="GO:0006508">
    <property type="term" value="P:proteolysis"/>
    <property type="evidence" value="ECO:0007669"/>
    <property type="project" value="UniProtKB-KW"/>
</dbReference>
<dbReference type="PRINTS" id="PR00722">
    <property type="entry name" value="CHYMOTRYPSIN"/>
</dbReference>
<dbReference type="InterPro" id="IPR043504">
    <property type="entry name" value="Peptidase_S1_PA_chymotrypsin"/>
</dbReference>
<feature type="domain" description="Peptidase S1" evidence="20">
    <location>
        <begin position="714"/>
        <end position="949"/>
    </location>
</feature>
<dbReference type="InterPro" id="IPR016187">
    <property type="entry name" value="CTDL_fold"/>
</dbReference>
<dbReference type="InterPro" id="IPR009003">
    <property type="entry name" value="Peptidase_S1_PA"/>
</dbReference>
<evidence type="ECO:0000259" key="19">
    <source>
        <dbReference type="PROSITE" id="PS50070"/>
    </source>
</evidence>
<dbReference type="Pfam" id="PF00051">
    <property type="entry name" value="Kringle"/>
    <property type="match status" value="1"/>
</dbReference>
<feature type="domain" description="Apple" evidence="22">
    <location>
        <begin position="374"/>
        <end position="455"/>
    </location>
</feature>
<dbReference type="SMART" id="SM00130">
    <property type="entry name" value="KR"/>
    <property type="match status" value="1"/>
</dbReference>
<evidence type="ECO:0000256" key="5">
    <source>
        <dbReference type="ARBA" id="ARBA00022572"/>
    </source>
</evidence>
<feature type="disulfide bond" evidence="15">
    <location>
        <begin position="359"/>
        <end position="374"/>
    </location>
</feature>
<keyword evidence="7" id="KW-0356">Hemostasis</keyword>
<dbReference type="Pfam" id="PF00530">
    <property type="entry name" value="SRCR"/>
    <property type="match status" value="1"/>
</dbReference>
<dbReference type="SUPFAM" id="SSF50494">
    <property type="entry name" value="Trypsin-like serine proteases"/>
    <property type="match status" value="1"/>
</dbReference>
<evidence type="ECO:0000256" key="10">
    <source>
        <dbReference type="ARBA" id="ARBA00022825"/>
    </source>
</evidence>
<dbReference type="InterPro" id="IPR001190">
    <property type="entry name" value="SRCR"/>
</dbReference>
<reference evidence="24" key="2">
    <citation type="submission" date="2020-10" db="UniProtKB">
        <authorList>
            <consortium name="WormBaseParasite"/>
        </authorList>
    </citation>
    <scope>IDENTIFICATION</scope>
</reference>
<dbReference type="Gene3D" id="4.10.400.10">
    <property type="entry name" value="Low-density Lipoprotein Receptor"/>
    <property type="match status" value="2"/>
</dbReference>
<comment type="caution">
    <text evidence="16">Lacks conserved residue(s) required for the propagation of feature annotation.</text>
</comment>
<dbReference type="InterPro" id="IPR036772">
    <property type="entry name" value="SRCR-like_dom_sf"/>
</dbReference>
<dbReference type="InterPro" id="IPR018114">
    <property type="entry name" value="TRYPSIN_HIS"/>
</dbReference>
<evidence type="ECO:0000256" key="12">
    <source>
        <dbReference type="ARBA" id="ARBA00023180"/>
    </source>
</evidence>
<dbReference type="SUPFAM" id="SSF57414">
    <property type="entry name" value="Hairpin loop containing domain-like"/>
    <property type="match status" value="1"/>
</dbReference>
<dbReference type="PROSITE" id="PS00021">
    <property type="entry name" value="KRINGLE_1"/>
    <property type="match status" value="1"/>
</dbReference>
<evidence type="ECO:0000256" key="9">
    <source>
        <dbReference type="ARBA" id="ARBA00022801"/>
    </source>
</evidence>
<dbReference type="Gene3D" id="3.10.250.10">
    <property type="entry name" value="SRCR-like domain"/>
    <property type="match status" value="1"/>
</dbReference>
<dbReference type="PROSITE" id="PS50068">
    <property type="entry name" value="LDLRA_2"/>
    <property type="match status" value="2"/>
</dbReference>
<feature type="domain" description="SRCR" evidence="21">
    <location>
        <begin position="599"/>
        <end position="707"/>
    </location>
</feature>
<evidence type="ECO:0000256" key="16">
    <source>
        <dbReference type="PROSITE-ProRule" id="PRU00196"/>
    </source>
</evidence>
<evidence type="ECO:0000256" key="8">
    <source>
        <dbReference type="ARBA" id="ARBA00022737"/>
    </source>
</evidence>
<dbReference type="PROSITE" id="PS50287">
    <property type="entry name" value="SRCR_2"/>
    <property type="match status" value="2"/>
</dbReference>
<dbReference type="InterPro" id="IPR003609">
    <property type="entry name" value="Pan_app"/>
</dbReference>
<dbReference type="SUPFAM" id="SSF57440">
    <property type="entry name" value="Kringle-like"/>
    <property type="match status" value="1"/>
</dbReference>
<dbReference type="InterPro" id="IPR016186">
    <property type="entry name" value="C-type_lectin-like/link_sf"/>
</dbReference>
<accession>A0A7E4ZSX5</accession>
<evidence type="ECO:0000313" key="24">
    <source>
        <dbReference type="WBParaSite" id="Pan_g15585.t1"/>
    </source>
</evidence>
<dbReference type="Gene3D" id="2.40.20.10">
    <property type="entry name" value="Plasminogen Kringle 4"/>
    <property type="match status" value="1"/>
</dbReference>
<dbReference type="AlphaFoldDB" id="A0A7E4ZSX5"/>
<evidence type="ECO:0000256" key="7">
    <source>
        <dbReference type="ARBA" id="ARBA00022696"/>
    </source>
</evidence>
<evidence type="ECO:0000256" key="14">
    <source>
        <dbReference type="PROSITE-ProRule" id="PRU00121"/>
    </source>
</evidence>
<evidence type="ECO:0000256" key="17">
    <source>
        <dbReference type="RuleBase" id="RU363034"/>
    </source>
</evidence>
<comment type="subcellular location">
    <subcellularLocation>
        <location evidence="2">Secreted</location>
    </subcellularLocation>
</comment>
<dbReference type="SUPFAM" id="SSF56487">
    <property type="entry name" value="SRCR-like"/>
    <property type="match status" value="1"/>
</dbReference>
<feature type="domain" description="SRCR" evidence="21">
    <location>
        <begin position="458"/>
        <end position="580"/>
    </location>
</feature>
<keyword evidence="6 17" id="KW-0645">Protease</keyword>
<keyword evidence="18" id="KW-0732">Signal</keyword>
<comment type="function">
    <text evidence="1">Plays a role in neuronal plasticity and the proteolytic action may subserve structural reorganizations associated with learning and memory operations.</text>
</comment>
<dbReference type="CDD" id="cd00190">
    <property type="entry name" value="Tryp_SPc"/>
    <property type="match status" value="1"/>
</dbReference>
<keyword evidence="23" id="KW-1185">Reference proteome</keyword>
<name>A0A7E4ZSX5_PANRE</name>
<dbReference type="InterPro" id="IPR001254">
    <property type="entry name" value="Trypsin_dom"/>
</dbReference>
<dbReference type="Pfam" id="PF00024">
    <property type="entry name" value="PAN_1"/>
    <property type="match status" value="1"/>
</dbReference>
<organism evidence="23 24">
    <name type="scientific">Panagrellus redivivus</name>
    <name type="common">Microworm</name>
    <dbReference type="NCBI Taxonomy" id="6233"/>
    <lineage>
        <taxon>Eukaryota</taxon>
        <taxon>Metazoa</taxon>
        <taxon>Ecdysozoa</taxon>
        <taxon>Nematoda</taxon>
        <taxon>Chromadorea</taxon>
        <taxon>Rhabditida</taxon>
        <taxon>Tylenchina</taxon>
        <taxon>Panagrolaimomorpha</taxon>
        <taxon>Panagrolaimoidea</taxon>
        <taxon>Panagrolaimidae</taxon>
        <taxon>Panagrellus</taxon>
    </lineage>
</organism>
<sequence length="951" mass="104995">MLRELLYPLLFVLLIKLTLVNSEVVHDEVNFRIATSQVVEIEDETGEFLPMCGDSLSEYLAQVICKNQHFNYVESFNIVPLTGMLSINIICPVSSSCTKYLSFGCANTVILKCAQSNPAQKCAINMYPLTDNKCIKIDENETTSYDEADQYCKNQNLTLVSLSGENKTTQINAVLKTLRQLNFVPNANTMLLTSAVRRSSQWLWADDVIFNGTIADGLGRCLALHVDQLVAVDCNNGSYVPICEQNLATNCVPTNGLYEGKVAKTKNGLPCLQWNNPGIGQSVTLFPEQKLWNHNYCRNPGGTRDMPWCLVGAGTFQECAIGLCLSEKRVNDNSSFHGCGEDEIQCGVADQCVLNEYVCDFEPDCQNGFDELNCTNYIGEFDLIGNYKLVDDVHEIWTHIPHVQGCAQRCITSETFRCESFSYDDSQRVCLLSTVTFNPAVIFENDNSQYYRRKFANLTLSYRVEPSTMTILVNKNGISAALCADTLNDTVVDILCEQFGFGQPLRSLPIYTDVAAPIFYWTVDCLRNASCTYPPLKLLTWQLNNTQGCNTILRCSSCRPNEQFACRSSGYCLNAAAVCNGVPDCEDGSDELDCLNPQWRLVGANSSNSGRVQIRLQDMWSDVCMDGLNEGSTDVLCRTLKKGFYSQMLPLTDQVTTTTTFNIKCSGVLCLPSGIAPCLDGLLNVRCIPLGEDQCGLRKYTVNAPTKRRRVPRIVGGFDTVPGAYPWTAAVRFKHGGTHHCGAAVIGNRFLLTAAHCFDEDRSPGTYIVAVGVWDSTLNQNTEQLRNVSVIHLYPFYEDIFQHDIALVEVETPLYFTPYVQPICLPPLGFKYVVGQQCVVTGWGSNGTVGISSSDQLKAAILPILDRDQCLQASTVYSAMSQTAFCAGYLEGGVDACQGDSGGPFACEYDGHFYLAGIISWGEGCAQKGQPGIYTMIVPYLSWIQNVTNIT</sequence>
<dbReference type="CDD" id="cd00112">
    <property type="entry name" value="LDLa"/>
    <property type="match status" value="2"/>
</dbReference>
<dbReference type="Proteomes" id="UP000492821">
    <property type="component" value="Unassembled WGS sequence"/>
</dbReference>
<dbReference type="PROSITE" id="PS50070">
    <property type="entry name" value="KRINGLE_2"/>
    <property type="match status" value="1"/>
</dbReference>
<evidence type="ECO:0000256" key="6">
    <source>
        <dbReference type="ARBA" id="ARBA00022670"/>
    </source>
</evidence>
<keyword evidence="5 14" id="KW-0420">Kringle</keyword>
<dbReference type="CDD" id="cd01099">
    <property type="entry name" value="PAN_AP_HGF"/>
    <property type="match status" value="1"/>
</dbReference>
<dbReference type="GO" id="GO:0007599">
    <property type="term" value="P:hemostasis"/>
    <property type="evidence" value="ECO:0007669"/>
    <property type="project" value="UniProtKB-KW"/>
</dbReference>
<proteinExistence type="predicted"/>
<dbReference type="InterPro" id="IPR013806">
    <property type="entry name" value="Kringle-like"/>
</dbReference>
<keyword evidence="8" id="KW-0677">Repeat</keyword>
<evidence type="ECO:0000256" key="13">
    <source>
        <dbReference type="ARBA" id="ARBA00030576"/>
    </source>
</evidence>
<feature type="chain" id="PRO_5028828661" description="Neurotrypsin" evidence="18">
    <location>
        <begin position="23"/>
        <end position="951"/>
    </location>
</feature>
<dbReference type="SMART" id="SM00473">
    <property type="entry name" value="PAN_AP"/>
    <property type="match status" value="1"/>
</dbReference>
<dbReference type="Pfam" id="PF00057">
    <property type="entry name" value="Ldl_recept_a"/>
    <property type="match status" value="2"/>
</dbReference>
<keyword evidence="4" id="KW-0964">Secreted</keyword>
<dbReference type="Gene3D" id="3.50.4.10">
    <property type="entry name" value="Hepatocyte Growth Factor"/>
    <property type="match status" value="1"/>
</dbReference>
<dbReference type="PANTHER" id="PTHR24252">
    <property type="entry name" value="ACROSIN-RELATED"/>
    <property type="match status" value="1"/>
</dbReference>
<evidence type="ECO:0000313" key="23">
    <source>
        <dbReference type="Proteomes" id="UP000492821"/>
    </source>
</evidence>
<dbReference type="InterPro" id="IPR002172">
    <property type="entry name" value="LDrepeatLR_classA_rpt"/>
</dbReference>
<evidence type="ECO:0000256" key="2">
    <source>
        <dbReference type="ARBA" id="ARBA00004613"/>
    </source>
</evidence>
<dbReference type="SMART" id="SM00020">
    <property type="entry name" value="Tryp_SPc"/>
    <property type="match status" value="1"/>
</dbReference>
<dbReference type="PROSITE" id="PS00134">
    <property type="entry name" value="TRYPSIN_HIS"/>
    <property type="match status" value="1"/>
</dbReference>
<dbReference type="Pfam" id="PF00089">
    <property type="entry name" value="Trypsin"/>
    <property type="match status" value="1"/>
</dbReference>
<evidence type="ECO:0000256" key="15">
    <source>
        <dbReference type="PROSITE-ProRule" id="PRU00124"/>
    </source>
</evidence>
<evidence type="ECO:0000256" key="3">
    <source>
        <dbReference type="ARBA" id="ARBA00017669"/>
    </source>
</evidence>
<dbReference type="SUPFAM" id="SSF56436">
    <property type="entry name" value="C-type lectin-like"/>
    <property type="match status" value="1"/>
</dbReference>
<dbReference type="Gene3D" id="3.10.100.10">
    <property type="entry name" value="Mannose-Binding Protein A, subunit A"/>
    <property type="match status" value="1"/>
</dbReference>
<evidence type="ECO:0000256" key="18">
    <source>
        <dbReference type="SAM" id="SignalP"/>
    </source>
</evidence>
<dbReference type="PANTHER" id="PTHR24252:SF7">
    <property type="entry name" value="HYALIN"/>
    <property type="match status" value="1"/>
</dbReference>
<dbReference type="GO" id="GO:0004252">
    <property type="term" value="F:serine-type endopeptidase activity"/>
    <property type="evidence" value="ECO:0007669"/>
    <property type="project" value="InterPro"/>
</dbReference>
<dbReference type="InterPro" id="IPR018056">
    <property type="entry name" value="Kringle_CS"/>
</dbReference>
<evidence type="ECO:0000256" key="1">
    <source>
        <dbReference type="ARBA" id="ARBA00002744"/>
    </source>
</evidence>
<dbReference type="GO" id="GO:0016020">
    <property type="term" value="C:membrane"/>
    <property type="evidence" value="ECO:0007669"/>
    <property type="project" value="InterPro"/>
</dbReference>
<feature type="domain" description="Kringle" evidence="19">
    <location>
        <begin position="250"/>
        <end position="324"/>
    </location>
</feature>
<evidence type="ECO:0000256" key="11">
    <source>
        <dbReference type="ARBA" id="ARBA00023157"/>
    </source>
</evidence>
<dbReference type="WBParaSite" id="Pan_g15585.t1">
    <property type="protein sequence ID" value="Pan_g15585.t1"/>
    <property type="gene ID" value="Pan_g15585"/>
</dbReference>
<protein>
    <recommendedName>
        <fullName evidence="3">Neurotrypsin</fullName>
    </recommendedName>
    <alternativeName>
        <fullName evidence="13">Serine protease 12</fullName>
    </alternativeName>
</protein>
<keyword evidence="10 17" id="KW-0720">Serine protease</keyword>
<evidence type="ECO:0000256" key="4">
    <source>
        <dbReference type="ARBA" id="ARBA00022525"/>
    </source>
</evidence>
<dbReference type="InterPro" id="IPR023415">
    <property type="entry name" value="LDLR_class-A_CS"/>
</dbReference>
<reference evidence="23" key="1">
    <citation type="journal article" date="2013" name="Genetics">
        <title>The draft genome and transcriptome of Panagrellus redivivus are shaped by the harsh demands of a free-living lifestyle.</title>
        <authorList>
            <person name="Srinivasan J."/>
            <person name="Dillman A.R."/>
            <person name="Macchietto M.G."/>
            <person name="Heikkinen L."/>
            <person name="Lakso M."/>
            <person name="Fracchia K.M."/>
            <person name="Antoshechkin I."/>
            <person name="Mortazavi A."/>
            <person name="Wong G."/>
            <person name="Sternberg P.W."/>
        </authorList>
    </citation>
    <scope>NUCLEOTIDE SEQUENCE [LARGE SCALE GENOMIC DNA]</scope>
    <source>
        <strain evidence="23">MT8872</strain>
    </source>
</reference>
<dbReference type="SMART" id="SM00202">
    <property type="entry name" value="SR"/>
    <property type="match status" value="1"/>
</dbReference>